<evidence type="ECO:0000313" key="4">
    <source>
        <dbReference type="EMBL" id="QJH96877.1"/>
    </source>
</evidence>
<dbReference type="EMBL" id="MT142109">
    <property type="protein sequence ID" value="QJA74607.1"/>
    <property type="molecule type" value="Genomic_DNA"/>
</dbReference>
<dbReference type="CDD" id="cd01901">
    <property type="entry name" value="Ntn_hydrolase"/>
    <property type="match status" value="1"/>
</dbReference>
<dbReference type="EMBL" id="MT144022">
    <property type="protein sequence ID" value="QJA46834.1"/>
    <property type="molecule type" value="Genomic_DNA"/>
</dbReference>
<protein>
    <recommendedName>
        <fullName evidence="5">Proteasome endopeptidase complex</fullName>
    </recommendedName>
</protein>
<dbReference type="SUPFAM" id="SSF56235">
    <property type="entry name" value="N-terminal nucleophile aminohydrolases (Ntn hydrolases)"/>
    <property type="match status" value="1"/>
</dbReference>
<dbReference type="EMBL" id="MT144666">
    <property type="protein sequence ID" value="QJH96877.1"/>
    <property type="molecule type" value="Genomic_DNA"/>
</dbReference>
<proteinExistence type="predicted"/>
<evidence type="ECO:0000313" key="1">
    <source>
        <dbReference type="EMBL" id="QJA46834.1"/>
    </source>
</evidence>
<accession>A0A6H1ZGZ9</accession>
<name>A0A6H1ZGZ9_9ZZZZ</name>
<reference evidence="1" key="1">
    <citation type="submission" date="2020-03" db="EMBL/GenBank/DDBJ databases">
        <title>The deep terrestrial virosphere.</title>
        <authorList>
            <person name="Holmfeldt K."/>
            <person name="Nilsson E."/>
            <person name="Simone D."/>
            <person name="Lopez-Fernandez M."/>
            <person name="Wu X."/>
            <person name="de Brujin I."/>
            <person name="Lundin D."/>
            <person name="Andersson A."/>
            <person name="Bertilsson S."/>
            <person name="Dopson M."/>
        </authorList>
    </citation>
    <scope>NUCLEOTIDE SEQUENCE</scope>
    <source>
        <strain evidence="2">MM415A01959</strain>
        <strain evidence="3">MM415B02182</strain>
        <strain evidence="1">TM448A00527</strain>
        <strain evidence="4">TM448B00869</strain>
    </source>
</reference>
<organism evidence="1">
    <name type="scientific">viral metagenome</name>
    <dbReference type="NCBI Taxonomy" id="1070528"/>
    <lineage>
        <taxon>unclassified sequences</taxon>
        <taxon>metagenomes</taxon>
        <taxon>organismal metagenomes</taxon>
    </lineage>
</organism>
<dbReference type="EMBL" id="MT142591">
    <property type="protein sequence ID" value="QJA85716.1"/>
    <property type="molecule type" value="Genomic_DNA"/>
</dbReference>
<dbReference type="AlphaFoldDB" id="A0A6H1ZGZ9"/>
<gene>
    <name evidence="2" type="ORF">MM415A01959_0006</name>
    <name evidence="3" type="ORF">MM415B02182_0007</name>
    <name evidence="1" type="ORF">TM448A00527_0040</name>
    <name evidence="4" type="ORF">TM448B00869_0003</name>
</gene>
<evidence type="ECO:0000313" key="3">
    <source>
        <dbReference type="EMBL" id="QJA85716.1"/>
    </source>
</evidence>
<evidence type="ECO:0000313" key="2">
    <source>
        <dbReference type="EMBL" id="QJA74607.1"/>
    </source>
</evidence>
<dbReference type="InterPro" id="IPR029055">
    <property type="entry name" value="Ntn_hydrolases_N"/>
</dbReference>
<evidence type="ECO:0008006" key="5">
    <source>
        <dbReference type="Google" id="ProtNLM"/>
    </source>
</evidence>
<dbReference type="Gene3D" id="3.60.20.10">
    <property type="entry name" value="Glutamine Phosphoribosylpyrophosphate, subunit 1, domain 1"/>
    <property type="match status" value="1"/>
</dbReference>
<sequence length="176" mass="19673">MSIIACRVTKDKIYLAADTQLTRGSDIRPGVKYKKIRNVKGLVIAAVGTCTEVDLFTKYVKENEFPYRKRDIVTFMADFYAHRDTVNAKLIPKGDDDVSSGTFIIVFNGNAYSISDLFVAKINDLYAIGSGEPYALGAMEFGATVQEAIEITCKYSTDCSVPIQYMEIERRQHGKK</sequence>